<evidence type="ECO:0000256" key="1">
    <source>
        <dbReference type="SAM" id="MobiDB-lite"/>
    </source>
</evidence>
<evidence type="ECO:0000313" key="3">
    <source>
        <dbReference type="Proteomes" id="UP000886595"/>
    </source>
</evidence>
<keyword evidence="3" id="KW-1185">Reference proteome</keyword>
<sequence length="88" mass="10061">MLCETPFYSTNEVEGNIFASTFVALDSVQDLRWVILLKEPEERRRKVDKTYSKCPGDAMDNSEMRGRKNRGRGSRGARSPWTTTIFGV</sequence>
<organism evidence="2 3">
    <name type="scientific">Brassica carinata</name>
    <name type="common">Ethiopian mustard</name>
    <name type="synonym">Abyssinian cabbage</name>
    <dbReference type="NCBI Taxonomy" id="52824"/>
    <lineage>
        <taxon>Eukaryota</taxon>
        <taxon>Viridiplantae</taxon>
        <taxon>Streptophyta</taxon>
        <taxon>Embryophyta</taxon>
        <taxon>Tracheophyta</taxon>
        <taxon>Spermatophyta</taxon>
        <taxon>Magnoliopsida</taxon>
        <taxon>eudicotyledons</taxon>
        <taxon>Gunneridae</taxon>
        <taxon>Pentapetalae</taxon>
        <taxon>rosids</taxon>
        <taxon>malvids</taxon>
        <taxon>Brassicales</taxon>
        <taxon>Brassicaceae</taxon>
        <taxon>Brassiceae</taxon>
        <taxon>Brassica</taxon>
    </lineage>
</organism>
<dbReference type="AlphaFoldDB" id="A0A8X8BFQ2"/>
<comment type="caution">
    <text evidence="2">The sequence shown here is derived from an EMBL/GenBank/DDBJ whole genome shotgun (WGS) entry which is preliminary data.</text>
</comment>
<dbReference type="Proteomes" id="UP000886595">
    <property type="component" value="Unassembled WGS sequence"/>
</dbReference>
<evidence type="ECO:0000313" key="2">
    <source>
        <dbReference type="EMBL" id="KAG2333502.1"/>
    </source>
</evidence>
<gene>
    <name evidence="2" type="ORF">Bca52824_004682</name>
</gene>
<reference evidence="2 3" key="1">
    <citation type="submission" date="2020-02" db="EMBL/GenBank/DDBJ databases">
        <authorList>
            <person name="Ma Q."/>
            <person name="Huang Y."/>
            <person name="Song X."/>
            <person name="Pei D."/>
        </authorList>
    </citation>
    <scope>NUCLEOTIDE SEQUENCE [LARGE SCALE GENOMIC DNA]</scope>
    <source>
        <strain evidence="2">Sxm20200214</strain>
        <tissue evidence="2">Leaf</tissue>
    </source>
</reference>
<feature type="region of interest" description="Disordered" evidence="1">
    <location>
        <begin position="47"/>
        <end position="88"/>
    </location>
</feature>
<accession>A0A8X8BFQ2</accession>
<protein>
    <submittedName>
        <fullName evidence="2">Uncharacterized protein</fullName>
    </submittedName>
</protein>
<name>A0A8X8BFQ2_BRACI</name>
<dbReference type="EMBL" id="JAAMPC010000001">
    <property type="protein sequence ID" value="KAG2333502.1"/>
    <property type="molecule type" value="Genomic_DNA"/>
</dbReference>
<proteinExistence type="predicted"/>